<sequence>MIRFRAAWVTQTAVGCAVAPRTRTRRLACSTTAKTYTLVPFRVVAVKKSQARIAWVWLRRKAAQLWRSRSGAGSIPCCFTISHTVEGATLMPRAASSPWMRQ</sequence>
<reference evidence="1 3" key="1">
    <citation type="submission" date="2019-04" db="EMBL/GenBank/DDBJ databases">
        <title>Streptomyces oryziradicis sp. nov., a novel actinomycete isolated from rhizosphere soil of rice (Oryza sativa L.).</title>
        <authorList>
            <person name="Li C."/>
        </authorList>
    </citation>
    <scope>NUCLEOTIDE SEQUENCE [LARGE SCALE GENOMIC DNA]</scope>
    <source>
        <strain evidence="1 3">NEAU-C40</strain>
    </source>
</reference>
<dbReference type="OrthoDB" id="4067054at2"/>
<accession>A0A4U0RZ54</accession>
<evidence type="ECO:0000313" key="3">
    <source>
        <dbReference type="Proteomes" id="UP000305778"/>
    </source>
</evidence>
<dbReference type="PROSITE" id="PS51257">
    <property type="entry name" value="PROKAR_LIPOPROTEIN"/>
    <property type="match status" value="1"/>
</dbReference>
<proteinExistence type="predicted"/>
<dbReference type="AlphaFoldDB" id="A0A4U0RZ54"/>
<organism evidence="1 3">
    <name type="scientific">Actinacidiphila oryziradicis</name>
    <dbReference type="NCBI Taxonomy" id="2571141"/>
    <lineage>
        <taxon>Bacteria</taxon>
        <taxon>Bacillati</taxon>
        <taxon>Actinomycetota</taxon>
        <taxon>Actinomycetes</taxon>
        <taxon>Kitasatosporales</taxon>
        <taxon>Streptomycetaceae</taxon>
        <taxon>Actinacidiphila</taxon>
    </lineage>
</organism>
<protein>
    <submittedName>
        <fullName evidence="1">Uncharacterized protein</fullName>
    </submittedName>
</protein>
<dbReference type="EMBL" id="SUMC01000043">
    <property type="protein sequence ID" value="TKA05012.1"/>
    <property type="molecule type" value="Genomic_DNA"/>
</dbReference>
<name>A0A4U0RZ54_9ACTN</name>
<comment type="caution">
    <text evidence="1">The sequence shown here is derived from an EMBL/GenBank/DDBJ whole genome shotgun (WGS) entry which is preliminary data.</text>
</comment>
<dbReference type="Proteomes" id="UP000305778">
    <property type="component" value="Unassembled WGS sequence"/>
</dbReference>
<keyword evidence="3" id="KW-1185">Reference proteome</keyword>
<evidence type="ECO:0000313" key="1">
    <source>
        <dbReference type="EMBL" id="TKA01023.1"/>
    </source>
</evidence>
<evidence type="ECO:0000313" key="2">
    <source>
        <dbReference type="EMBL" id="TKA05012.1"/>
    </source>
</evidence>
<gene>
    <name evidence="2" type="ORF">FCI23_33480</name>
    <name evidence="1" type="ORF">FCI23_41175</name>
</gene>
<dbReference type="EMBL" id="SUMC01000076">
    <property type="protein sequence ID" value="TKA01023.1"/>
    <property type="molecule type" value="Genomic_DNA"/>
</dbReference>